<accession>A0AAV0ZZJ2</accession>
<protein>
    <submittedName>
        <fullName evidence="4">Uncharacterized protein</fullName>
    </submittedName>
</protein>
<name>A0AAV0ZZJ2_VICFA</name>
<dbReference type="PANTHER" id="PTHR46228:SF2">
    <property type="entry name" value="KELCH REPEAT PROTEIN (AFU_ORTHOLOGUE AFUA_4G14350)"/>
    <property type="match status" value="1"/>
</dbReference>
<dbReference type="InterPro" id="IPR006652">
    <property type="entry name" value="Kelch_1"/>
</dbReference>
<dbReference type="Proteomes" id="UP001157006">
    <property type="component" value="Chromosome 3"/>
</dbReference>
<feature type="compositionally biased region" description="Polar residues" evidence="3">
    <location>
        <begin position="427"/>
        <end position="438"/>
    </location>
</feature>
<dbReference type="AlphaFoldDB" id="A0AAV0ZZJ2"/>
<dbReference type="SMART" id="SM00612">
    <property type="entry name" value="Kelch"/>
    <property type="match status" value="3"/>
</dbReference>
<dbReference type="InterPro" id="IPR015915">
    <property type="entry name" value="Kelch-typ_b-propeller"/>
</dbReference>
<reference evidence="4 5" key="1">
    <citation type="submission" date="2023-01" db="EMBL/GenBank/DDBJ databases">
        <authorList>
            <person name="Kreplak J."/>
        </authorList>
    </citation>
    <scope>NUCLEOTIDE SEQUENCE [LARGE SCALE GENOMIC DNA]</scope>
</reference>
<keyword evidence="2" id="KW-0677">Repeat</keyword>
<sequence length="649" mass="71649">MDSSLLAETPNKKPKWLYPKVLGFSPSQRWGHSACFSGRFMYVFGGCCGGLHFSDVLCLDLDKMEWNKVVTTGEKPGPRDSHSAVLVGQKMIVFGGTNGFKKVNETHILDLYTKEWIRPKCEGTPPSPRESHTATLVGGERLVIFGGSGEGDANYLNDLHILDLKTMRWSEFAEVNGDLPVPRDSHCSVAVGNKLIVYGGDSGDMYHGDVSLLDMETMTWIRMKNQGSSPGVRAGHAAVNIRTKVYIIGGVGDKRYCNDIWVFDIHTCLWTQLDINGQQPQGRFSHTAVVADNDIAIYGGCGEDERPLNEFLVLQLEAEHPNGHNRVSRCKVFGNYWNQEKKIILGGEAETNSKIPPVGNNMEVLGKWSYGVASEKAQPYQLDSGTSQQKRRRIAATKVWDVESEQEEHSLSLSQHSSPSQSDQEQTLGQKPNASVMDSQRYHRVKLVNKTSTTCQPGNLSGNKRFLKNCVQISQQDLRVMDHQPKQEQYLHVDENKKGTRQFQAVEPKPAGRGLTQHLIGAEVHGKVDGAFDSGFLMTAVVNGRLFRGVLFAPGAGITEPNYSIPCLFPSSTQPLENSNHVDNSRDTRKVTNCSRLEPCSSLRQPHYARLSPISKSAATVSLPEEHKIRSDLQGLALTLGGPASGNHV</sequence>
<organism evidence="4 5">
    <name type="scientific">Vicia faba</name>
    <name type="common">Broad bean</name>
    <name type="synonym">Faba vulgaris</name>
    <dbReference type="NCBI Taxonomy" id="3906"/>
    <lineage>
        <taxon>Eukaryota</taxon>
        <taxon>Viridiplantae</taxon>
        <taxon>Streptophyta</taxon>
        <taxon>Embryophyta</taxon>
        <taxon>Tracheophyta</taxon>
        <taxon>Spermatophyta</taxon>
        <taxon>Magnoliopsida</taxon>
        <taxon>eudicotyledons</taxon>
        <taxon>Gunneridae</taxon>
        <taxon>Pentapetalae</taxon>
        <taxon>rosids</taxon>
        <taxon>fabids</taxon>
        <taxon>Fabales</taxon>
        <taxon>Fabaceae</taxon>
        <taxon>Papilionoideae</taxon>
        <taxon>50 kb inversion clade</taxon>
        <taxon>NPAAA clade</taxon>
        <taxon>Hologalegina</taxon>
        <taxon>IRL clade</taxon>
        <taxon>Fabeae</taxon>
        <taxon>Vicia</taxon>
    </lineage>
</organism>
<keyword evidence="5" id="KW-1185">Reference proteome</keyword>
<proteinExistence type="predicted"/>
<dbReference type="PANTHER" id="PTHR46228">
    <property type="entry name" value="KELCH DOMAIN-CONTAINING PROTEIN"/>
    <property type="match status" value="1"/>
</dbReference>
<dbReference type="Pfam" id="PF01344">
    <property type="entry name" value="Kelch_1"/>
    <property type="match status" value="1"/>
</dbReference>
<feature type="region of interest" description="Disordered" evidence="3">
    <location>
        <begin position="405"/>
        <end position="439"/>
    </location>
</feature>
<evidence type="ECO:0000313" key="4">
    <source>
        <dbReference type="EMBL" id="CAI8603541.1"/>
    </source>
</evidence>
<feature type="compositionally biased region" description="Low complexity" evidence="3">
    <location>
        <begin position="411"/>
        <end position="426"/>
    </location>
</feature>
<dbReference type="Pfam" id="PF24681">
    <property type="entry name" value="Kelch_KLHDC2_KLHL20_DRC7"/>
    <property type="match status" value="1"/>
</dbReference>
<evidence type="ECO:0000313" key="5">
    <source>
        <dbReference type="Proteomes" id="UP001157006"/>
    </source>
</evidence>
<dbReference type="SUPFAM" id="SSF117281">
    <property type="entry name" value="Kelch motif"/>
    <property type="match status" value="1"/>
</dbReference>
<evidence type="ECO:0000256" key="3">
    <source>
        <dbReference type="SAM" id="MobiDB-lite"/>
    </source>
</evidence>
<evidence type="ECO:0000256" key="2">
    <source>
        <dbReference type="ARBA" id="ARBA00022737"/>
    </source>
</evidence>
<evidence type="ECO:0000256" key="1">
    <source>
        <dbReference type="ARBA" id="ARBA00022441"/>
    </source>
</evidence>
<gene>
    <name evidence="4" type="ORF">VFH_III090720</name>
</gene>
<dbReference type="Gene3D" id="2.120.10.80">
    <property type="entry name" value="Kelch-type beta propeller"/>
    <property type="match status" value="2"/>
</dbReference>
<keyword evidence="1" id="KW-0880">Kelch repeat</keyword>
<dbReference type="EMBL" id="OX451738">
    <property type="protein sequence ID" value="CAI8603541.1"/>
    <property type="molecule type" value="Genomic_DNA"/>
</dbReference>